<dbReference type="Proteomes" id="UP001556367">
    <property type="component" value="Unassembled WGS sequence"/>
</dbReference>
<gene>
    <name evidence="3" type="ORF">HGRIS_007107</name>
</gene>
<accession>A0ABR3JBP7</accession>
<protein>
    <recommendedName>
        <fullName evidence="2">DUF6534 domain-containing protein</fullName>
    </recommendedName>
</protein>
<dbReference type="PANTHER" id="PTHR40465:SF1">
    <property type="entry name" value="DUF6534 DOMAIN-CONTAINING PROTEIN"/>
    <property type="match status" value="1"/>
</dbReference>
<dbReference type="Pfam" id="PF20152">
    <property type="entry name" value="DUF6534"/>
    <property type="match status" value="1"/>
</dbReference>
<feature type="transmembrane region" description="Helical" evidence="1">
    <location>
        <begin position="33"/>
        <end position="55"/>
    </location>
</feature>
<name>A0ABR3JBP7_9AGAR</name>
<keyword evidence="1" id="KW-0472">Membrane</keyword>
<feature type="transmembrane region" description="Helical" evidence="1">
    <location>
        <begin position="76"/>
        <end position="95"/>
    </location>
</feature>
<dbReference type="InterPro" id="IPR045339">
    <property type="entry name" value="DUF6534"/>
</dbReference>
<feature type="domain" description="DUF6534" evidence="2">
    <location>
        <begin position="39"/>
        <end position="101"/>
    </location>
</feature>
<evidence type="ECO:0000313" key="3">
    <source>
        <dbReference type="EMBL" id="KAL0952888.1"/>
    </source>
</evidence>
<dbReference type="EMBL" id="JASNQZ010000010">
    <property type="protein sequence ID" value="KAL0952888.1"/>
    <property type="molecule type" value="Genomic_DNA"/>
</dbReference>
<evidence type="ECO:0000256" key="1">
    <source>
        <dbReference type="SAM" id="Phobius"/>
    </source>
</evidence>
<evidence type="ECO:0000259" key="2">
    <source>
        <dbReference type="Pfam" id="PF20152"/>
    </source>
</evidence>
<sequence>MALVSLGAGIAIGVKVKMGHAFASLVHNTPTAVTWLLSSAIADVLITSSLIYNLYRRKTGLPSADDVISRIIRMTLQTGLITSICAILDLVLIATEVHTTMFVTPEADRHW</sequence>
<keyword evidence="1" id="KW-1133">Transmembrane helix</keyword>
<keyword evidence="4" id="KW-1185">Reference proteome</keyword>
<reference evidence="4" key="1">
    <citation type="submission" date="2024-06" db="EMBL/GenBank/DDBJ databases">
        <title>Multi-omics analyses provide insights into the biosynthesis of the anticancer antibiotic pleurotin in Hohenbuehelia grisea.</title>
        <authorList>
            <person name="Weaver J.A."/>
            <person name="Alberti F."/>
        </authorList>
    </citation>
    <scope>NUCLEOTIDE SEQUENCE [LARGE SCALE GENOMIC DNA]</scope>
    <source>
        <strain evidence="4">T-177</strain>
    </source>
</reference>
<comment type="caution">
    <text evidence="3">The sequence shown here is derived from an EMBL/GenBank/DDBJ whole genome shotgun (WGS) entry which is preliminary data.</text>
</comment>
<proteinExistence type="predicted"/>
<organism evidence="3 4">
    <name type="scientific">Hohenbuehelia grisea</name>
    <dbReference type="NCBI Taxonomy" id="104357"/>
    <lineage>
        <taxon>Eukaryota</taxon>
        <taxon>Fungi</taxon>
        <taxon>Dikarya</taxon>
        <taxon>Basidiomycota</taxon>
        <taxon>Agaricomycotina</taxon>
        <taxon>Agaricomycetes</taxon>
        <taxon>Agaricomycetidae</taxon>
        <taxon>Agaricales</taxon>
        <taxon>Pleurotineae</taxon>
        <taxon>Pleurotaceae</taxon>
        <taxon>Hohenbuehelia</taxon>
    </lineage>
</organism>
<evidence type="ECO:0000313" key="4">
    <source>
        <dbReference type="Proteomes" id="UP001556367"/>
    </source>
</evidence>
<keyword evidence="1" id="KW-0812">Transmembrane</keyword>
<dbReference type="PANTHER" id="PTHR40465">
    <property type="entry name" value="CHROMOSOME 1, WHOLE GENOME SHOTGUN SEQUENCE"/>
    <property type="match status" value="1"/>
</dbReference>